<dbReference type="Proteomes" id="UP000229641">
    <property type="component" value="Unassembled WGS sequence"/>
</dbReference>
<evidence type="ECO:0000256" key="1">
    <source>
        <dbReference type="ARBA" id="ARBA00022729"/>
    </source>
</evidence>
<dbReference type="PROSITE" id="PS50005">
    <property type="entry name" value="TPR"/>
    <property type="match status" value="1"/>
</dbReference>
<evidence type="ECO:0000256" key="4">
    <source>
        <dbReference type="PROSITE-ProRule" id="PRU00339"/>
    </source>
</evidence>
<dbReference type="SMART" id="SM00028">
    <property type="entry name" value="TPR"/>
    <property type="match status" value="3"/>
</dbReference>
<feature type="domain" description="Outer membrane lipoprotein BamD-like" evidence="5">
    <location>
        <begin position="45"/>
        <end position="182"/>
    </location>
</feature>
<dbReference type="InterPro" id="IPR019734">
    <property type="entry name" value="TPR_rpt"/>
</dbReference>
<evidence type="ECO:0000259" key="5">
    <source>
        <dbReference type="Pfam" id="PF13525"/>
    </source>
</evidence>
<dbReference type="EMBL" id="PCWA01000012">
    <property type="protein sequence ID" value="PIQ89905.1"/>
    <property type="molecule type" value="Genomic_DNA"/>
</dbReference>
<dbReference type="SUPFAM" id="SSF48452">
    <property type="entry name" value="TPR-like"/>
    <property type="match status" value="2"/>
</dbReference>
<feature type="repeat" description="TPR" evidence="4">
    <location>
        <begin position="166"/>
        <end position="199"/>
    </location>
</feature>
<dbReference type="Pfam" id="PF13525">
    <property type="entry name" value="YfiO"/>
    <property type="match status" value="2"/>
</dbReference>
<keyword evidence="4" id="KW-0802">TPR repeat</keyword>
<dbReference type="InterPro" id="IPR039565">
    <property type="entry name" value="BamD-like"/>
</dbReference>
<dbReference type="InterPro" id="IPR011990">
    <property type="entry name" value="TPR-like_helical_dom_sf"/>
</dbReference>
<comment type="caution">
    <text evidence="6">The sequence shown here is derived from an EMBL/GenBank/DDBJ whole genome shotgun (WGS) entry which is preliminary data.</text>
</comment>
<keyword evidence="1" id="KW-0732">Signal</keyword>
<evidence type="ECO:0000313" key="7">
    <source>
        <dbReference type="Proteomes" id="UP000229641"/>
    </source>
</evidence>
<keyword evidence="2" id="KW-0472">Membrane</keyword>
<dbReference type="NCBIfam" id="TIGR03302">
    <property type="entry name" value="OM_YfiO"/>
    <property type="match status" value="1"/>
</dbReference>
<gene>
    <name evidence="6" type="ORF">COV72_00650</name>
</gene>
<evidence type="ECO:0000256" key="3">
    <source>
        <dbReference type="ARBA" id="ARBA00023237"/>
    </source>
</evidence>
<feature type="domain" description="Outer membrane lipoprotein BamD-like" evidence="5">
    <location>
        <begin position="219"/>
        <end position="304"/>
    </location>
</feature>
<proteinExistence type="predicted"/>
<evidence type="ECO:0000256" key="2">
    <source>
        <dbReference type="ARBA" id="ARBA00023136"/>
    </source>
</evidence>
<name>A0A2H0M2E3_9BACT</name>
<sequence>MKRTILAFILLQIFCLNSAFSFWIWTPESKRWTNPKYDPKDSPAEQLSYAKSFFDSKDYKKALSEFIKLTRRYAKSKEAAEAQYYTGLVYENLDKLYEAHLAYQKLIEKYPFSERIDEAIEKQYNIAEKFMNQDKKILGIEIPTQRHAIDIFDAVIKNAPYGKYAPVAQYKIGLILKGLARFDEAKREFEKVVANYPESEWNEAAKFQIALCTKKTSLDVPYDQQITKEAKERFEDFIVSHPDAELSKQAQEQISDLRLREAESNFNIAKFYEKQKKLKSAGIYYEYVFSNFPNTEWATKAFERYQILEMK</sequence>
<evidence type="ECO:0000313" key="6">
    <source>
        <dbReference type="EMBL" id="PIQ89905.1"/>
    </source>
</evidence>
<dbReference type="Gene3D" id="1.25.40.10">
    <property type="entry name" value="Tetratricopeptide repeat domain"/>
    <property type="match status" value="2"/>
</dbReference>
<protein>
    <recommendedName>
        <fullName evidence="5">Outer membrane lipoprotein BamD-like domain-containing protein</fullName>
    </recommendedName>
</protein>
<keyword evidence="3" id="KW-0998">Cell outer membrane</keyword>
<reference evidence="6 7" key="1">
    <citation type="submission" date="2017-09" db="EMBL/GenBank/DDBJ databases">
        <title>Depth-based differentiation of microbial function through sediment-hosted aquifers and enrichment of novel symbionts in the deep terrestrial subsurface.</title>
        <authorList>
            <person name="Probst A.J."/>
            <person name="Ladd B."/>
            <person name="Jarett J.K."/>
            <person name="Geller-Mcgrath D.E."/>
            <person name="Sieber C.M."/>
            <person name="Emerson J.B."/>
            <person name="Anantharaman K."/>
            <person name="Thomas B.C."/>
            <person name="Malmstrom R."/>
            <person name="Stieglmeier M."/>
            <person name="Klingl A."/>
            <person name="Woyke T."/>
            <person name="Ryan C.M."/>
            <person name="Banfield J.F."/>
        </authorList>
    </citation>
    <scope>NUCLEOTIDE SEQUENCE [LARGE SCALE GENOMIC DNA]</scope>
    <source>
        <strain evidence="6">CG11_big_fil_rev_8_21_14_0_20_42_13</strain>
    </source>
</reference>
<organism evidence="6 7">
    <name type="scientific">Candidatus Ghiorseimicrobium undicola</name>
    <dbReference type="NCBI Taxonomy" id="1974746"/>
    <lineage>
        <taxon>Bacteria</taxon>
        <taxon>Pseudomonadati</taxon>
        <taxon>Candidatus Omnitrophota</taxon>
        <taxon>Candidatus Ghiorseimicrobium</taxon>
    </lineage>
</organism>
<accession>A0A2H0M2E3</accession>
<dbReference type="AlphaFoldDB" id="A0A2H0M2E3"/>
<dbReference type="InterPro" id="IPR017689">
    <property type="entry name" value="BamD"/>
</dbReference>